<accession>H0UM47</accession>
<keyword evidence="1" id="KW-1133">Transmembrane helix</keyword>
<organism evidence="2 3">
    <name type="scientific">Jonquetella anthropi DSM 22815</name>
    <dbReference type="NCBI Taxonomy" id="885272"/>
    <lineage>
        <taxon>Bacteria</taxon>
        <taxon>Thermotogati</taxon>
        <taxon>Synergistota</taxon>
        <taxon>Synergistia</taxon>
        <taxon>Synergistales</taxon>
        <taxon>Dethiosulfovibrionaceae</taxon>
        <taxon>Jonquetella</taxon>
    </lineage>
</organism>
<protein>
    <submittedName>
        <fullName evidence="2">Uncharacterized protein</fullName>
    </submittedName>
</protein>
<keyword evidence="3" id="KW-1185">Reference proteome</keyword>
<sequence length="48" mass="5349">MSAAKLILWFCAAVFLALSVRFFRAKRPFHALVDLLLAVGIIGVIFNQ</sequence>
<keyword evidence="1" id="KW-0812">Transmembrane</keyword>
<dbReference type="HOGENOM" id="CLU_203153_0_0_0"/>
<dbReference type="RefSeq" id="WP_008523212.1">
    <property type="nucleotide sequence ID" value="NZ_CM001376.1"/>
</dbReference>
<name>H0UM47_9BACT</name>
<evidence type="ECO:0000313" key="2">
    <source>
        <dbReference type="EMBL" id="EHM13623.1"/>
    </source>
</evidence>
<reference evidence="2 3" key="1">
    <citation type="submission" date="2011-11" db="EMBL/GenBank/DDBJ databases">
        <title>The Noncontiguous Finished genome of Jonquetella anthropi DSM 22815.</title>
        <authorList>
            <consortium name="US DOE Joint Genome Institute (JGI-PGF)"/>
            <person name="Lucas S."/>
            <person name="Copeland A."/>
            <person name="Lapidus A."/>
            <person name="Glavina del Rio T."/>
            <person name="Dalin E."/>
            <person name="Tice H."/>
            <person name="Bruce D."/>
            <person name="Goodwin L."/>
            <person name="Pitluck S."/>
            <person name="Peters L."/>
            <person name="Mikhailova N."/>
            <person name="Held B."/>
            <person name="Kyrpides N."/>
            <person name="Mavromatis K."/>
            <person name="Ivanova N."/>
            <person name="Markowitz V."/>
            <person name="Cheng J.-F."/>
            <person name="Hugenholtz P."/>
            <person name="Woyke T."/>
            <person name="Wu D."/>
            <person name="Gronow S."/>
            <person name="Wellnitz S."/>
            <person name="Brambilla E."/>
            <person name="Klenk H.-P."/>
            <person name="Eisen J.A."/>
        </authorList>
    </citation>
    <scope>NUCLEOTIDE SEQUENCE [LARGE SCALE GENOMIC DNA]</scope>
    <source>
        <strain evidence="2 3">DSM 22815</strain>
    </source>
</reference>
<gene>
    <name evidence="2" type="ORF">JonanDRAFT_1257</name>
</gene>
<evidence type="ECO:0000313" key="3">
    <source>
        <dbReference type="Proteomes" id="UP000003806"/>
    </source>
</evidence>
<dbReference type="STRING" id="885272.JonanDRAFT_1257"/>
<feature type="transmembrane region" description="Helical" evidence="1">
    <location>
        <begin position="29"/>
        <end position="46"/>
    </location>
</feature>
<dbReference type="EMBL" id="CM001376">
    <property type="protein sequence ID" value="EHM13623.1"/>
    <property type="molecule type" value="Genomic_DNA"/>
</dbReference>
<dbReference type="Proteomes" id="UP000003806">
    <property type="component" value="Chromosome"/>
</dbReference>
<evidence type="ECO:0000256" key="1">
    <source>
        <dbReference type="SAM" id="Phobius"/>
    </source>
</evidence>
<dbReference type="AlphaFoldDB" id="H0UM47"/>
<proteinExistence type="predicted"/>
<keyword evidence="1" id="KW-0472">Membrane</keyword>